<organism evidence="2">
    <name type="scientific">marine sediment metagenome</name>
    <dbReference type="NCBI Taxonomy" id="412755"/>
    <lineage>
        <taxon>unclassified sequences</taxon>
        <taxon>metagenomes</taxon>
        <taxon>ecological metagenomes</taxon>
    </lineage>
</organism>
<reference evidence="2" key="1">
    <citation type="journal article" date="2015" name="Nature">
        <title>Complex archaea that bridge the gap between prokaryotes and eukaryotes.</title>
        <authorList>
            <person name="Spang A."/>
            <person name="Saw J.H."/>
            <person name="Jorgensen S.L."/>
            <person name="Zaremba-Niedzwiedzka K."/>
            <person name="Martijn J."/>
            <person name="Lind A.E."/>
            <person name="van Eijk R."/>
            <person name="Schleper C."/>
            <person name="Guy L."/>
            <person name="Ettema T.J."/>
        </authorList>
    </citation>
    <scope>NUCLEOTIDE SEQUENCE</scope>
</reference>
<gene>
    <name evidence="2" type="ORF">LCGC14_2897700</name>
</gene>
<feature type="region of interest" description="Disordered" evidence="1">
    <location>
        <begin position="1"/>
        <end position="27"/>
    </location>
</feature>
<dbReference type="EMBL" id="LAZR01070438">
    <property type="protein sequence ID" value="KKK40967.1"/>
    <property type="molecule type" value="Genomic_DNA"/>
</dbReference>
<dbReference type="AlphaFoldDB" id="A0A0F8V905"/>
<proteinExistence type="predicted"/>
<name>A0A0F8V905_9ZZZZ</name>
<feature type="non-terminal residue" evidence="2">
    <location>
        <position position="1"/>
    </location>
</feature>
<comment type="caution">
    <text evidence="2">The sequence shown here is derived from an EMBL/GenBank/DDBJ whole genome shotgun (WGS) entry which is preliminary data.</text>
</comment>
<sequence>DAEKPKVEEAPKEDAPAAEEKKEEESK</sequence>
<evidence type="ECO:0000256" key="1">
    <source>
        <dbReference type="SAM" id="MobiDB-lite"/>
    </source>
</evidence>
<evidence type="ECO:0000313" key="2">
    <source>
        <dbReference type="EMBL" id="KKK40967.1"/>
    </source>
</evidence>
<accession>A0A0F8V905</accession>
<protein>
    <submittedName>
        <fullName evidence="2">Uncharacterized protein</fullName>
    </submittedName>
</protein>